<accession>A0ABR0NIT7</accession>
<dbReference type="Proteomes" id="UP001358586">
    <property type="component" value="Chromosome 10"/>
</dbReference>
<protein>
    <submittedName>
        <fullName evidence="2">Uncharacterized protein</fullName>
    </submittedName>
</protein>
<gene>
    <name evidence="2" type="ORF">PVK06_035336</name>
</gene>
<evidence type="ECO:0000256" key="1">
    <source>
        <dbReference type="SAM" id="MobiDB-lite"/>
    </source>
</evidence>
<organism evidence="2 3">
    <name type="scientific">Gossypium arboreum</name>
    <name type="common">Tree cotton</name>
    <name type="synonym">Gossypium nanking</name>
    <dbReference type="NCBI Taxonomy" id="29729"/>
    <lineage>
        <taxon>Eukaryota</taxon>
        <taxon>Viridiplantae</taxon>
        <taxon>Streptophyta</taxon>
        <taxon>Embryophyta</taxon>
        <taxon>Tracheophyta</taxon>
        <taxon>Spermatophyta</taxon>
        <taxon>Magnoliopsida</taxon>
        <taxon>eudicotyledons</taxon>
        <taxon>Gunneridae</taxon>
        <taxon>Pentapetalae</taxon>
        <taxon>rosids</taxon>
        <taxon>malvids</taxon>
        <taxon>Malvales</taxon>
        <taxon>Malvaceae</taxon>
        <taxon>Malvoideae</taxon>
        <taxon>Gossypium</taxon>
    </lineage>
</organism>
<sequence>MERRKREMREKEFEKGKESERKKKAIKIAKECEQEKEIEKEIEKESLKKKQVKKMKVNKKKQGMFLLTYMQVVLKGKVEGEIIPQVLKGKQGKETLAIESRQSNWNAVEKIAGDLVFERYSHFDLVNCHSMISVDDFVPTNSMKSFSYEKFCDGDTLKWFPPKEGGHAINILSFQTISDSHIFGSDFVRFKNKRGCDLERFFTSK</sequence>
<proteinExistence type="predicted"/>
<feature type="compositionally biased region" description="Basic and acidic residues" evidence="1">
    <location>
        <begin position="1"/>
        <end position="21"/>
    </location>
</feature>
<feature type="region of interest" description="Disordered" evidence="1">
    <location>
        <begin position="1"/>
        <end position="22"/>
    </location>
</feature>
<reference evidence="2 3" key="1">
    <citation type="submission" date="2023-03" db="EMBL/GenBank/DDBJ databases">
        <title>WGS of Gossypium arboreum.</title>
        <authorList>
            <person name="Yu D."/>
        </authorList>
    </citation>
    <scope>NUCLEOTIDE SEQUENCE [LARGE SCALE GENOMIC DNA]</scope>
    <source>
        <tissue evidence="2">Leaf</tissue>
    </source>
</reference>
<name>A0ABR0NIT7_GOSAR</name>
<evidence type="ECO:0000313" key="2">
    <source>
        <dbReference type="EMBL" id="KAK5794131.1"/>
    </source>
</evidence>
<dbReference type="EMBL" id="JARKNE010000010">
    <property type="protein sequence ID" value="KAK5794131.1"/>
    <property type="molecule type" value="Genomic_DNA"/>
</dbReference>
<evidence type="ECO:0000313" key="3">
    <source>
        <dbReference type="Proteomes" id="UP001358586"/>
    </source>
</evidence>
<keyword evidence="3" id="KW-1185">Reference proteome</keyword>
<comment type="caution">
    <text evidence="2">The sequence shown here is derived from an EMBL/GenBank/DDBJ whole genome shotgun (WGS) entry which is preliminary data.</text>
</comment>